<dbReference type="Pfam" id="PF13524">
    <property type="entry name" value="Glyco_trans_1_2"/>
    <property type="match status" value="1"/>
</dbReference>
<dbReference type="PANTHER" id="PTHR12526">
    <property type="entry name" value="GLYCOSYLTRANSFERASE"/>
    <property type="match status" value="1"/>
</dbReference>
<dbReference type="Proteomes" id="UP001651050">
    <property type="component" value="Unassembled WGS sequence"/>
</dbReference>
<protein>
    <submittedName>
        <fullName evidence="2">Glycosyltransferase</fullName>
    </submittedName>
</protein>
<proteinExistence type="predicted"/>
<accession>A0ABT0J794</accession>
<dbReference type="EMBL" id="JALQCY010000005">
    <property type="protein sequence ID" value="MCK9795360.1"/>
    <property type="molecule type" value="Genomic_DNA"/>
</dbReference>
<evidence type="ECO:0000259" key="1">
    <source>
        <dbReference type="Pfam" id="PF13524"/>
    </source>
</evidence>
<dbReference type="InterPro" id="IPR055259">
    <property type="entry name" value="YkvP/CgeB_Glyco_trans-like"/>
</dbReference>
<dbReference type="Gene3D" id="3.40.50.2000">
    <property type="entry name" value="Glycogen Phosphorylase B"/>
    <property type="match status" value="1"/>
</dbReference>
<keyword evidence="3" id="KW-1185">Reference proteome</keyword>
<evidence type="ECO:0000313" key="2">
    <source>
        <dbReference type="EMBL" id="MCK9795360.1"/>
    </source>
</evidence>
<gene>
    <name evidence="2" type="ORF">M1843_16550</name>
</gene>
<name>A0ABT0J794_9MICO</name>
<comment type="caution">
    <text evidence="2">The sequence shown here is derived from an EMBL/GenBank/DDBJ whole genome shotgun (WGS) entry which is preliminary data.</text>
</comment>
<evidence type="ECO:0000313" key="3">
    <source>
        <dbReference type="Proteomes" id="UP001651050"/>
    </source>
</evidence>
<dbReference type="PANTHER" id="PTHR12526:SF627">
    <property type="entry name" value="D-RHAMNOSYLTRANSFERASE WBPZ"/>
    <property type="match status" value="1"/>
</dbReference>
<sequence length="340" mass="36518">MRVLVWHVHGSWATAFVAGRHEYLVPLVPDRGPAGRGRARTWDWPASAVEVTPQELRALADAGAIDVAVLQRPEEGALLQRWTGLEAGRDVPAVYVEHNAPTGHAAATRHPLADVDAVATGRVPIVHVTAFNALMWDTGGARTLVVDHGIPDPGHLWTGERESVGVVVNEPVRRWRVAGTDVLARVGHHVPLDVYGIGVGALAEHLTGPVTGDPETPSDGLGHRLHEDVPQAAMHRALAASRAYLHPYRWTSLGLSLLEAMALGMPVLALPTTEAPAAVPPAAGVLSARPDDLVMAARRWLADPDEARERGDAARAHVLEHYSHAAFLHRWDAILTEVTS</sequence>
<reference evidence="2 3" key="1">
    <citation type="submission" date="2022-02" db="EMBL/GenBank/DDBJ databases">
        <title>The car tank lid bacteriome: a reservoir of bacteria with potential in bioremediation of fuel.</title>
        <authorList>
            <person name="Vidal-Verdu A."/>
            <person name="Gomez-Martinez D."/>
            <person name="Latorre-Perez A."/>
            <person name="Pereto J."/>
            <person name="Porcar M."/>
        </authorList>
    </citation>
    <scope>NUCLEOTIDE SEQUENCE [LARGE SCALE GENOMIC DNA]</scope>
    <source>
        <strain evidence="2 3">4D.3</strain>
    </source>
</reference>
<organism evidence="2 3">
    <name type="scientific">Isoptericola peretonis</name>
    <dbReference type="NCBI Taxonomy" id="2918523"/>
    <lineage>
        <taxon>Bacteria</taxon>
        <taxon>Bacillati</taxon>
        <taxon>Actinomycetota</taxon>
        <taxon>Actinomycetes</taxon>
        <taxon>Micrococcales</taxon>
        <taxon>Promicromonosporaceae</taxon>
        <taxon>Isoptericola</taxon>
    </lineage>
</organism>
<dbReference type="RefSeq" id="WP_416345210.1">
    <property type="nucleotide sequence ID" value="NZ_JALQCY010000005.1"/>
</dbReference>
<dbReference type="SUPFAM" id="SSF53756">
    <property type="entry name" value="UDP-Glycosyltransferase/glycogen phosphorylase"/>
    <property type="match status" value="1"/>
</dbReference>
<feature type="domain" description="Spore protein YkvP/CgeB glycosyl transferase-like" evidence="1">
    <location>
        <begin position="210"/>
        <end position="327"/>
    </location>
</feature>